<name>A0A396Z1K5_9LEPT</name>
<reference evidence="3" key="1">
    <citation type="submission" date="2018-05" db="EMBL/GenBank/DDBJ databases">
        <title>Leptospira yasudae sp. nov. and Leptospira stimsonii sp. nov., two pathogenic species of the genus Leptospira isolated from environmental sources.</title>
        <authorList>
            <person name="Casanovas-Massana A."/>
            <person name="Hamond C."/>
            <person name="Santos L.A."/>
            <person name="Hacker K.P."/>
            <person name="Balassiano I."/>
            <person name="Medeiros M.A."/>
            <person name="Reis M.G."/>
            <person name="Ko A.I."/>
            <person name="Wunder E.A."/>
        </authorList>
    </citation>
    <scope>NUCLEOTIDE SEQUENCE [LARGE SCALE GENOMIC DNA]</scope>
    <source>
        <strain evidence="3">Yale</strain>
    </source>
</reference>
<dbReference type="Proteomes" id="UP000265798">
    <property type="component" value="Unassembled WGS sequence"/>
</dbReference>
<dbReference type="EMBL" id="QHCT01000006">
    <property type="protein sequence ID" value="RHX87040.1"/>
    <property type="molecule type" value="Genomic_DNA"/>
</dbReference>
<keyword evidence="1" id="KW-0812">Transmembrane</keyword>
<evidence type="ECO:0000256" key="1">
    <source>
        <dbReference type="SAM" id="Phobius"/>
    </source>
</evidence>
<dbReference type="AlphaFoldDB" id="A0A396Z1K5"/>
<evidence type="ECO:0000313" key="3">
    <source>
        <dbReference type="Proteomes" id="UP000265798"/>
    </source>
</evidence>
<keyword evidence="1" id="KW-0472">Membrane</keyword>
<proteinExistence type="predicted"/>
<gene>
    <name evidence="2" type="ORF">DLM75_18875</name>
</gene>
<protein>
    <submittedName>
        <fullName evidence="2">Uncharacterized protein</fullName>
    </submittedName>
</protein>
<keyword evidence="1" id="KW-1133">Transmembrane helix</keyword>
<feature type="transmembrane region" description="Helical" evidence="1">
    <location>
        <begin position="32"/>
        <end position="50"/>
    </location>
</feature>
<sequence length="67" mass="7953">MIRIYHRHLQEASILEKGKLIYYNYSTRSSGYGLGWMFNVFSLGFIRLYSTISAGARFRRQIDSQRQ</sequence>
<accession>A0A396Z1K5</accession>
<comment type="caution">
    <text evidence="2">The sequence shown here is derived from an EMBL/GenBank/DDBJ whole genome shotgun (WGS) entry which is preliminary data.</text>
</comment>
<evidence type="ECO:0000313" key="2">
    <source>
        <dbReference type="EMBL" id="RHX87040.1"/>
    </source>
</evidence>
<organism evidence="2 3">
    <name type="scientific">Leptospira stimsonii</name>
    <dbReference type="NCBI Taxonomy" id="2202203"/>
    <lineage>
        <taxon>Bacteria</taxon>
        <taxon>Pseudomonadati</taxon>
        <taxon>Spirochaetota</taxon>
        <taxon>Spirochaetia</taxon>
        <taxon>Leptospirales</taxon>
        <taxon>Leptospiraceae</taxon>
        <taxon>Leptospira</taxon>
    </lineage>
</organism>